<reference evidence="1" key="1">
    <citation type="journal article" date="2007" name="PLoS ONE">
        <title>The first genome sequence of an elite grapevine cultivar (Pinot noir Vitis vinifera L.): coping with a highly heterozygous genome.</title>
        <authorList>
            <person name="Velasco R."/>
            <person name="Zharkikh A."/>
            <person name="Troggio M."/>
            <person name="Cartwright D.A."/>
            <person name="Cestaro A."/>
            <person name="Pruss D."/>
            <person name="Pindo M."/>
            <person name="FitzGerald L.M."/>
            <person name="Vezzulli S."/>
            <person name="Reid J."/>
            <person name="Malacarne G."/>
            <person name="Iliev D."/>
            <person name="Coppola G."/>
            <person name="Wardell B."/>
            <person name="Micheletti D."/>
            <person name="Macalma T."/>
            <person name="Facci M."/>
            <person name="Mitchell J.T."/>
            <person name="Perazzolli M."/>
            <person name="Eldredge G."/>
            <person name="Gatto P."/>
            <person name="Oyzerski R."/>
            <person name="Moretto M."/>
            <person name="Gutin N."/>
            <person name="Stefanini M."/>
            <person name="Chen Y."/>
            <person name="Segala C."/>
            <person name="Davenport C."/>
            <person name="Dematte L."/>
            <person name="Mraz A."/>
            <person name="Battilana J."/>
            <person name="Stormo K."/>
            <person name="Costa F."/>
            <person name="Tao Q."/>
            <person name="Si-Ammour A."/>
            <person name="Harkins T."/>
            <person name="Lackey A."/>
            <person name="Perbost C."/>
            <person name="Taillon B."/>
            <person name="Stella A."/>
            <person name="Solovyev V."/>
            <person name="Fawcett J.A."/>
            <person name="Sterck L."/>
            <person name="Vandepoele K."/>
            <person name="Grando S.M."/>
            <person name="Toppo S."/>
            <person name="Moser C."/>
            <person name="Lanchbury J."/>
            <person name="Bogden R."/>
            <person name="Skolnick M."/>
            <person name="Sgaramella V."/>
            <person name="Bhatnagar S.K."/>
            <person name="Fontana P."/>
            <person name="Gutin A."/>
            <person name="Van de Peer Y."/>
            <person name="Salamini F."/>
            <person name="Viola R."/>
        </authorList>
    </citation>
    <scope>NUCLEOTIDE SEQUENCE</scope>
</reference>
<protein>
    <submittedName>
        <fullName evidence="1">Uncharacterized protein</fullName>
    </submittedName>
</protein>
<dbReference type="AlphaFoldDB" id="A5AU74"/>
<name>A5AU74_VITVI</name>
<organism evidence="1">
    <name type="scientific">Vitis vinifera</name>
    <name type="common">Grape</name>
    <dbReference type="NCBI Taxonomy" id="29760"/>
    <lineage>
        <taxon>Eukaryota</taxon>
        <taxon>Viridiplantae</taxon>
        <taxon>Streptophyta</taxon>
        <taxon>Embryophyta</taxon>
        <taxon>Tracheophyta</taxon>
        <taxon>Spermatophyta</taxon>
        <taxon>Magnoliopsida</taxon>
        <taxon>eudicotyledons</taxon>
        <taxon>Gunneridae</taxon>
        <taxon>Pentapetalae</taxon>
        <taxon>rosids</taxon>
        <taxon>Vitales</taxon>
        <taxon>Vitaceae</taxon>
        <taxon>Viteae</taxon>
        <taxon>Vitis</taxon>
    </lineage>
</organism>
<proteinExistence type="predicted"/>
<gene>
    <name evidence="1" type="ORF">VITISV_022278</name>
</gene>
<evidence type="ECO:0000313" key="1">
    <source>
        <dbReference type="EMBL" id="CAN60601.1"/>
    </source>
</evidence>
<accession>A5AU74</accession>
<dbReference type="EMBL" id="AM435756">
    <property type="protein sequence ID" value="CAN60601.1"/>
    <property type="molecule type" value="Genomic_DNA"/>
</dbReference>
<sequence>MEPATHRRRRFPLHQDLRPALETAVRPAAPAMAAAVRMPAEAAAPHLYSLIPSWPSST</sequence>